<dbReference type="Proteomes" id="UP000594638">
    <property type="component" value="Unassembled WGS sequence"/>
</dbReference>
<dbReference type="PANTHER" id="PTHR31673">
    <property type="entry name" value="PROTEIN COBRA"/>
    <property type="match status" value="1"/>
</dbReference>
<evidence type="ECO:0000256" key="1">
    <source>
        <dbReference type="ARBA" id="ARBA00005507"/>
    </source>
</evidence>
<keyword evidence="2 4" id="KW-0732">Signal</keyword>
<dbReference type="PANTHER" id="PTHR31673:SF23">
    <property type="entry name" value="COBRA-LIKE PROTEIN 4"/>
    <property type="match status" value="1"/>
</dbReference>
<proteinExistence type="inferred from homology"/>
<comment type="caution">
    <text evidence="5">The sequence shown here is derived from an EMBL/GenBank/DDBJ whole genome shotgun (WGS) entry which is preliminary data.</text>
</comment>
<protein>
    <submittedName>
        <fullName evidence="5">COBRA 4</fullName>
    </submittedName>
</protein>
<evidence type="ECO:0000313" key="6">
    <source>
        <dbReference type="Proteomes" id="UP000594638"/>
    </source>
</evidence>
<dbReference type="EMBL" id="CACTIH010009368">
    <property type="protein sequence ID" value="CAA3030372.1"/>
    <property type="molecule type" value="Genomic_DNA"/>
</dbReference>
<organism evidence="5 6">
    <name type="scientific">Olea europaea subsp. europaea</name>
    <dbReference type="NCBI Taxonomy" id="158383"/>
    <lineage>
        <taxon>Eukaryota</taxon>
        <taxon>Viridiplantae</taxon>
        <taxon>Streptophyta</taxon>
        <taxon>Embryophyta</taxon>
        <taxon>Tracheophyta</taxon>
        <taxon>Spermatophyta</taxon>
        <taxon>Magnoliopsida</taxon>
        <taxon>eudicotyledons</taxon>
        <taxon>Gunneridae</taxon>
        <taxon>Pentapetalae</taxon>
        <taxon>asterids</taxon>
        <taxon>lamiids</taxon>
        <taxon>Lamiales</taxon>
        <taxon>Oleaceae</taxon>
        <taxon>Oleeae</taxon>
        <taxon>Olea</taxon>
    </lineage>
</organism>
<dbReference type="Gramene" id="OE9A092062T1">
    <property type="protein sequence ID" value="OE9A092062C1"/>
    <property type="gene ID" value="OE9A092062"/>
</dbReference>
<dbReference type="GO" id="GO:0010215">
    <property type="term" value="P:cellulose microfibril organization"/>
    <property type="evidence" value="ECO:0007669"/>
    <property type="project" value="InterPro"/>
</dbReference>
<gene>
    <name evidence="5" type="ORF">OLEA9_A092062</name>
</gene>
<evidence type="ECO:0000256" key="2">
    <source>
        <dbReference type="ARBA" id="ARBA00022729"/>
    </source>
</evidence>
<keyword evidence="3" id="KW-0325">Glycoprotein</keyword>
<feature type="chain" id="PRO_5035738325" evidence="4">
    <location>
        <begin position="20"/>
        <end position="104"/>
    </location>
</feature>
<evidence type="ECO:0000313" key="5">
    <source>
        <dbReference type="EMBL" id="CAA3030372.1"/>
    </source>
</evidence>
<reference evidence="5 6" key="1">
    <citation type="submission" date="2019-12" db="EMBL/GenBank/DDBJ databases">
        <authorList>
            <person name="Alioto T."/>
            <person name="Alioto T."/>
            <person name="Gomez Garrido J."/>
        </authorList>
    </citation>
    <scope>NUCLEOTIDE SEQUENCE [LARGE SCALE GENOMIC DNA]</scope>
</reference>
<accession>A0A8S0VGS3</accession>
<evidence type="ECO:0000256" key="3">
    <source>
        <dbReference type="ARBA" id="ARBA00023180"/>
    </source>
</evidence>
<feature type="signal peptide" evidence="4">
    <location>
        <begin position="1"/>
        <end position="19"/>
    </location>
</feature>
<dbReference type="InterPro" id="IPR006918">
    <property type="entry name" value="COBRA_pln"/>
</dbReference>
<sequence>MRFLITAWFLCVLLSCAAAYDPLDPNGNITIKWDIMSWTPDGYVIQTPQYVAALTEFRTGIAYERSDFRCDEVKQSDHWIQCRKKGTRSPSTRYEKCRRLVRTD</sequence>
<dbReference type="AlphaFoldDB" id="A0A8S0VGS3"/>
<keyword evidence="6" id="KW-1185">Reference proteome</keyword>
<name>A0A8S0VGS3_OLEEU</name>
<dbReference type="GO" id="GO:0005886">
    <property type="term" value="C:plasma membrane"/>
    <property type="evidence" value="ECO:0007669"/>
    <property type="project" value="TreeGrafter"/>
</dbReference>
<evidence type="ECO:0000256" key="4">
    <source>
        <dbReference type="SAM" id="SignalP"/>
    </source>
</evidence>
<dbReference type="OrthoDB" id="1739935at2759"/>
<dbReference type="PROSITE" id="PS51257">
    <property type="entry name" value="PROKAR_LIPOPROTEIN"/>
    <property type="match status" value="1"/>
</dbReference>
<dbReference type="GO" id="GO:0052324">
    <property type="term" value="P:plant-type cell wall cellulose biosynthetic process"/>
    <property type="evidence" value="ECO:0007669"/>
    <property type="project" value="TreeGrafter"/>
</dbReference>
<comment type="similarity">
    <text evidence="1">Belongs to the COBRA family.</text>
</comment>